<feature type="compositionally biased region" description="Basic and acidic residues" evidence="1">
    <location>
        <begin position="311"/>
        <end position="321"/>
    </location>
</feature>
<accession>A0A3B1BXV7</accession>
<dbReference type="Gene3D" id="3.30.1370.50">
    <property type="entry name" value="R3H-like domain"/>
    <property type="match status" value="1"/>
</dbReference>
<dbReference type="EMBL" id="UOGC01000011">
    <property type="protein sequence ID" value="VAX15520.1"/>
    <property type="molecule type" value="Genomic_DNA"/>
</dbReference>
<dbReference type="GO" id="GO:0003723">
    <property type="term" value="F:RNA binding"/>
    <property type="evidence" value="ECO:0007669"/>
    <property type="project" value="InterPro"/>
</dbReference>
<dbReference type="InterPro" id="IPR039247">
    <property type="entry name" value="KhpB"/>
</dbReference>
<evidence type="ECO:0000259" key="2">
    <source>
        <dbReference type="PROSITE" id="PS51061"/>
    </source>
</evidence>
<dbReference type="PROSITE" id="PS51061">
    <property type="entry name" value="R3H"/>
    <property type="match status" value="1"/>
</dbReference>
<organism evidence="3">
    <name type="scientific">hydrothermal vent metagenome</name>
    <dbReference type="NCBI Taxonomy" id="652676"/>
    <lineage>
        <taxon>unclassified sequences</taxon>
        <taxon>metagenomes</taxon>
        <taxon>ecological metagenomes</taxon>
    </lineage>
</organism>
<reference evidence="3" key="1">
    <citation type="submission" date="2018-06" db="EMBL/GenBank/DDBJ databases">
        <authorList>
            <person name="Zhirakovskaya E."/>
        </authorList>
    </citation>
    <scope>NUCLEOTIDE SEQUENCE</scope>
</reference>
<dbReference type="InterPro" id="IPR015946">
    <property type="entry name" value="KH_dom-like_a/b"/>
</dbReference>
<protein>
    <submittedName>
        <fullName evidence="3">RNA-binding protein Jag</fullName>
    </submittedName>
</protein>
<name>A0A3B1BXV7_9ZZZZ</name>
<dbReference type="PANTHER" id="PTHR35800:SF1">
    <property type="entry name" value="RNA-BINDING PROTEIN KHPB"/>
    <property type="match status" value="1"/>
</dbReference>
<sequence length="351" mass="39382">MDWIEIEGDSKEDVETRAKEALGVSDLEMLEVEELKVMRKFMGMGGTKYKIRARLKDEPEVAEEPVLVAEEKEPEAEEAPVVEEEEFVRADDSPLEEDVVTMDSNYRPWVSEGPSGVVIPKKGRGFGRKLYSSEPAVAVVAVAEAKPAQPKAREEVVYEEVAEEPLEPVTYEDVENSSITEEARDQTVDFILRTLSDMGFEEPAVKGYRLEDRLMVQISSESSGLLIGRKGETLESLQYLAEIVVNRSREQRIRLILDADDYREKRKRKVFQLAKSAANDAIKSRRPVSLSPMNPSERRYAHMCLASNVKVETRSEGEGSRRRVVVHPKGGNKGFGGGGNKGKGKGPRRRR</sequence>
<dbReference type="Pfam" id="PF13083">
    <property type="entry name" value="KH_KhpA-B"/>
    <property type="match status" value="1"/>
</dbReference>
<feature type="compositionally biased region" description="Acidic residues" evidence="1">
    <location>
        <begin position="72"/>
        <end position="86"/>
    </location>
</feature>
<feature type="domain" description="R3H" evidence="2">
    <location>
        <begin position="264"/>
        <end position="330"/>
    </location>
</feature>
<dbReference type="CDD" id="cd02414">
    <property type="entry name" value="KH-II_Jag"/>
    <property type="match status" value="1"/>
</dbReference>
<dbReference type="InterPro" id="IPR038008">
    <property type="entry name" value="Jag_KH"/>
</dbReference>
<dbReference type="CDD" id="cd02644">
    <property type="entry name" value="R3H_jag"/>
    <property type="match status" value="1"/>
</dbReference>
<dbReference type="SUPFAM" id="SSF82708">
    <property type="entry name" value="R3H domain"/>
    <property type="match status" value="1"/>
</dbReference>
<proteinExistence type="inferred from homology"/>
<feature type="region of interest" description="Disordered" evidence="1">
    <location>
        <begin position="311"/>
        <end position="351"/>
    </location>
</feature>
<feature type="compositionally biased region" description="Gly residues" evidence="1">
    <location>
        <begin position="331"/>
        <end position="341"/>
    </location>
</feature>
<dbReference type="HAMAP" id="MF_00867">
    <property type="entry name" value="KhpB"/>
    <property type="match status" value="1"/>
</dbReference>
<dbReference type="Gene3D" id="3.30.300.20">
    <property type="match status" value="1"/>
</dbReference>
<gene>
    <name evidence="3" type="ORF">MNBD_NITROSPINAE01-930</name>
</gene>
<dbReference type="SMART" id="SM00393">
    <property type="entry name" value="R3H"/>
    <property type="match status" value="1"/>
</dbReference>
<evidence type="ECO:0000313" key="3">
    <source>
        <dbReference type="EMBL" id="VAX15520.1"/>
    </source>
</evidence>
<dbReference type="InterPro" id="IPR034079">
    <property type="entry name" value="R3H_KhpB"/>
</dbReference>
<dbReference type="InterPro" id="IPR001374">
    <property type="entry name" value="R3H_dom"/>
</dbReference>
<feature type="region of interest" description="Disordered" evidence="1">
    <location>
        <begin position="67"/>
        <end position="99"/>
    </location>
</feature>
<feature type="compositionally biased region" description="Basic residues" evidence="1">
    <location>
        <begin position="342"/>
        <end position="351"/>
    </location>
</feature>
<dbReference type="PANTHER" id="PTHR35800">
    <property type="entry name" value="PROTEIN JAG"/>
    <property type="match status" value="1"/>
</dbReference>
<dbReference type="Pfam" id="PF01424">
    <property type="entry name" value="R3H"/>
    <property type="match status" value="1"/>
</dbReference>
<evidence type="ECO:0000256" key="1">
    <source>
        <dbReference type="SAM" id="MobiDB-lite"/>
    </source>
</evidence>
<dbReference type="AlphaFoldDB" id="A0A3B1BXV7"/>
<dbReference type="InterPro" id="IPR036867">
    <property type="entry name" value="R3H_dom_sf"/>
</dbReference>